<comment type="caution">
    <text evidence="2">The sequence shown here is derived from an EMBL/GenBank/DDBJ whole genome shotgun (WGS) entry which is preliminary data.</text>
</comment>
<name>A0ABT7UJ71_9FIRM</name>
<gene>
    <name evidence="2" type="ORF">QUV98_07720</name>
</gene>
<sequence>MRYYIKEYLNQKYEIAAMDGYDAYVSIYNHEDIHLTSQQKETVSCLAVDNQYYYGIGQEECHDYCQIAQYLDMDPLRFLQFYPSSRDYGNYKNFSQFQDIHHCMDFKKIIEDEIKELVLKEQLHPDSLLYTLLKAKGYVYQSSDENIPYELLHTPIEELGLSVRSYNCLKRANIHTLRDLRQVMKNDELYKIRNMAHKLVKEIIDAYCQFLNQNFSYHLELHFMQKKSPITFVYDKQGFALKSIVSSIFQDFFLADHKSLLKHHDAIFTPKITNVLLWMGYSNIDDVEPHLPKLDDYFYKLSFTSKPDALQKRYNDYLHAHITYHEIPYSIYQKLINQEASQKDIQNALQKYNACVESVVEQINNKIYYVENDQTREFYHDDENDTVDIYDMGIYECIQYDDLKKIMDSLEDICVIKEVMKKIRLSHSYYIIKDLNEYKAQVDMIIKNHSQLEAKELIEQLLDNPFLLKHQYEELVQYIRLKYNS</sequence>
<keyword evidence="3" id="KW-1185">Reference proteome</keyword>
<accession>A0ABT7UJ71</accession>
<keyword evidence="2" id="KW-0804">Transcription</keyword>
<dbReference type="EMBL" id="JAUDCK010000026">
    <property type="protein sequence ID" value="MDM8196201.1"/>
    <property type="molecule type" value="Genomic_DNA"/>
</dbReference>
<reference evidence="3" key="1">
    <citation type="submission" date="2023-06" db="EMBL/GenBank/DDBJ databases">
        <title>Identification and characterization of horizontal gene transfer across gut microbiota members of farm animals based on homology search.</title>
        <authorList>
            <person name="Zeman M."/>
            <person name="Kubasova T."/>
            <person name="Jahodarova E."/>
            <person name="Nykrynova M."/>
            <person name="Rychlik I."/>
        </authorList>
    </citation>
    <scope>NUCLEOTIDE SEQUENCE [LARGE SCALE GENOMIC DNA]</scope>
    <source>
        <strain evidence="3">ET341</strain>
    </source>
</reference>
<proteinExistence type="predicted"/>
<evidence type="ECO:0000259" key="1">
    <source>
        <dbReference type="Pfam" id="PF03118"/>
    </source>
</evidence>
<protein>
    <submittedName>
        <fullName evidence="2">DNA-directed RNA polymerase subunit alpha C-terminal domain-containing protein</fullName>
    </submittedName>
</protein>
<evidence type="ECO:0000313" key="3">
    <source>
        <dbReference type="Proteomes" id="UP001529275"/>
    </source>
</evidence>
<dbReference type="GO" id="GO:0000428">
    <property type="term" value="C:DNA-directed RNA polymerase complex"/>
    <property type="evidence" value="ECO:0007669"/>
    <property type="project" value="UniProtKB-KW"/>
</dbReference>
<feature type="domain" description="RNA polymerase alpha subunit C-terminal" evidence="1">
    <location>
        <begin position="150"/>
        <end position="205"/>
    </location>
</feature>
<dbReference type="SUPFAM" id="SSF47789">
    <property type="entry name" value="C-terminal domain of RNA polymerase alpha subunit"/>
    <property type="match status" value="1"/>
</dbReference>
<keyword evidence="2" id="KW-0240">DNA-directed RNA polymerase</keyword>
<dbReference type="Pfam" id="PF03118">
    <property type="entry name" value="RNA_pol_A_CTD"/>
    <property type="match status" value="1"/>
</dbReference>
<organism evidence="2 3">
    <name type="scientific">Massilimicrobiota timonensis</name>
    <dbReference type="NCBI Taxonomy" id="1776392"/>
    <lineage>
        <taxon>Bacteria</taxon>
        <taxon>Bacillati</taxon>
        <taxon>Bacillota</taxon>
        <taxon>Erysipelotrichia</taxon>
        <taxon>Erysipelotrichales</taxon>
        <taxon>Erysipelotrichaceae</taxon>
        <taxon>Massilimicrobiota</taxon>
    </lineage>
</organism>
<dbReference type="InterPro" id="IPR011260">
    <property type="entry name" value="RNAP_asu_C"/>
</dbReference>
<reference evidence="2 3" key="2">
    <citation type="submission" date="2023-06" db="EMBL/GenBank/DDBJ databases">
        <authorList>
            <person name="Zeman M."/>
            <person name="Kubasova T."/>
            <person name="Jahodarova E."/>
            <person name="Nykrynova M."/>
            <person name="Rychlik I."/>
        </authorList>
    </citation>
    <scope>NUCLEOTIDE SEQUENCE [LARGE SCALE GENOMIC DNA]</scope>
    <source>
        <strain evidence="2 3">ET341</strain>
    </source>
</reference>
<dbReference type="RefSeq" id="WP_289527862.1">
    <property type="nucleotide sequence ID" value="NZ_JAUDCK010000026.1"/>
</dbReference>
<evidence type="ECO:0000313" key="2">
    <source>
        <dbReference type="EMBL" id="MDM8196201.1"/>
    </source>
</evidence>
<dbReference type="Gene3D" id="1.10.150.20">
    <property type="entry name" value="5' to 3' exonuclease, C-terminal subdomain"/>
    <property type="match status" value="1"/>
</dbReference>
<dbReference type="Proteomes" id="UP001529275">
    <property type="component" value="Unassembled WGS sequence"/>
</dbReference>